<accession>A0A8J3N5Q6</accession>
<reference evidence="2" key="1">
    <citation type="submission" date="2020-10" db="EMBL/GenBank/DDBJ databases">
        <title>Taxonomic study of unclassified bacteria belonging to the class Ktedonobacteria.</title>
        <authorList>
            <person name="Yabe S."/>
            <person name="Wang C.M."/>
            <person name="Zheng Y."/>
            <person name="Sakai Y."/>
            <person name="Cavaletti L."/>
            <person name="Monciardini P."/>
            <person name="Donadio S."/>
        </authorList>
    </citation>
    <scope>NUCLEOTIDE SEQUENCE</scope>
    <source>
        <strain evidence="2">ID150040</strain>
    </source>
</reference>
<keyword evidence="1" id="KW-0812">Transmembrane</keyword>
<evidence type="ECO:0000313" key="3">
    <source>
        <dbReference type="Proteomes" id="UP000597444"/>
    </source>
</evidence>
<comment type="caution">
    <text evidence="2">The sequence shown here is derived from an EMBL/GenBank/DDBJ whole genome shotgun (WGS) entry which is preliminary data.</text>
</comment>
<organism evidence="2 3">
    <name type="scientific">Reticulibacter mediterranei</name>
    <dbReference type="NCBI Taxonomy" id="2778369"/>
    <lineage>
        <taxon>Bacteria</taxon>
        <taxon>Bacillati</taxon>
        <taxon>Chloroflexota</taxon>
        <taxon>Ktedonobacteria</taxon>
        <taxon>Ktedonobacterales</taxon>
        <taxon>Reticulibacteraceae</taxon>
        <taxon>Reticulibacter</taxon>
    </lineage>
</organism>
<feature type="transmembrane region" description="Helical" evidence="1">
    <location>
        <begin position="27"/>
        <end position="47"/>
    </location>
</feature>
<protein>
    <submittedName>
        <fullName evidence="2">Uncharacterized protein</fullName>
    </submittedName>
</protein>
<proteinExistence type="predicted"/>
<keyword evidence="3" id="KW-1185">Reference proteome</keyword>
<dbReference type="AlphaFoldDB" id="A0A8J3N5Q6"/>
<sequence>MAVKGAREKKGLIMYQQPPKKNNNNGFIILGIIAGIVALILILPNFMNKSTTTTTATTYDDSYATPSVASQSHTTFYKNTATPYVAVNNNPWGYDFDNTGNLIYDEIPGNFCDYFKCASDFWSNNRNGYIVECMDGQYSRTGGYANVCEGHGGKKNTLYWH</sequence>
<dbReference type="EMBL" id="BNJK01000002">
    <property type="protein sequence ID" value="GHO99532.1"/>
    <property type="molecule type" value="Genomic_DNA"/>
</dbReference>
<evidence type="ECO:0000313" key="2">
    <source>
        <dbReference type="EMBL" id="GHO99532.1"/>
    </source>
</evidence>
<dbReference type="RefSeq" id="WP_220210174.1">
    <property type="nucleotide sequence ID" value="NZ_BNJK01000002.1"/>
</dbReference>
<dbReference type="Proteomes" id="UP000597444">
    <property type="component" value="Unassembled WGS sequence"/>
</dbReference>
<gene>
    <name evidence="2" type="ORF">KSF_095800</name>
</gene>
<name>A0A8J3N5Q6_9CHLR</name>
<keyword evidence="1" id="KW-1133">Transmembrane helix</keyword>
<keyword evidence="1" id="KW-0472">Membrane</keyword>
<evidence type="ECO:0000256" key="1">
    <source>
        <dbReference type="SAM" id="Phobius"/>
    </source>
</evidence>